<evidence type="ECO:0000313" key="2">
    <source>
        <dbReference type="EMBL" id="PXF42183.1"/>
    </source>
</evidence>
<dbReference type="AlphaFoldDB" id="A0A2V3IJH0"/>
<evidence type="ECO:0000256" key="1">
    <source>
        <dbReference type="SAM" id="MobiDB-lite"/>
    </source>
</evidence>
<reference evidence="2 3" key="1">
    <citation type="journal article" date="2018" name="Mol. Biol. Evol.">
        <title>Analysis of the draft genome of the red seaweed Gracilariopsis chorda provides insights into genome size evolution in Rhodophyta.</title>
        <authorList>
            <person name="Lee J."/>
            <person name="Yang E.C."/>
            <person name="Graf L."/>
            <person name="Yang J.H."/>
            <person name="Qiu H."/>
            <person name="Zel Zion U."/>
            <person name="Chan C.X."/>
            <person name="Stephens T.G."/>
            <person name="Weber A.P.M."/>
            <person name="Boo G.H."/>
            <person name="Boo S.M."/>
            <person name="Kim K.M."/>
            <person name="Shin Y."/>
            <person name="Jung M."/>
            <person name="Lee S.J."/>
            <person name="Yim H.S."/>
            <person name="Lee J.H."/>
            <person name="Bhattacharya D."/>
            <person name="Yoon H.S."/>
        </authorList>
    </citation>
    <scope>NUCLEOTIDE SEQUENCE [LARGE SCALE GENOMIC DNA]</scope>
    <source>
        <strain evidence="2 3">SKKU-2015</strain>
        <tissue evidence="2">Whole body</tissue>
    </source>
</reference>
<feature type="compositionally biased region" description="Low complexity" evidence="1">
    <location>
        <begin position="276"/>
        <end position="286"/>
    </location>
</feature>
<proteinExistence type="predicted"/>
<evidence type="ECO:0000313" key="3">
    <source>
        <dbReference type="Proteomes" id="UP000247409"/>
    </source>
</evidence>
<feature type="region of interest" description="Disordered" evidence="1">
    <location>
        <begin position="211"/>
        <end position="236"/>
    </location>
</feature>
<protein>
    <submittedName>
        <fullName evidence="2">Uncharacterized protein</fullName>
    </submittedName>
</protein>
<gene>
    <name evidence="2" type="ORF">BWQ96_08103</name>
</gene>
<sequence length="337" mass="36728">MTEVSGLNTPPALTAQRGLSQTTSWDSNRDSIRTVPSLPSGQSAHSFISSLPRAFSTTTADVKTSDVISGHEDGAHGENSDTIHFSSKSHAFSISSKKDIEPTGIDCKVKKDIGWTGHQESSTTTHRVFNPGSSTDSYRSESKKKIGPAVHSTNNVSDPHSFEKDEIEKHRTPSMKGSLKGLLSLKRSDHDQTPSRKGSLRELLRKTSRNFKGNAFNGGKSGASGVERKQTSKENHNMKLKRDRVDITTMKRRFSVEWPRARNGQENTAAPFPIVESASEPSSPSSHTSQQVNHSETADCVETGTAVPSVQNELNAVPSEELTKCTLDVEKYLNGLL</sequence>
<keyword evidence="3" id="KW-1185">Reference proteome</keyword>
<feature type="compositionally biased region" description="Polar residues" evidence="1">
    <location>
        <begin position="17"/>
        <end position="26"/>
    </location>
</feature>
<feature type="compositionally biased region" description="Basic and acidic residues" evidence="1">
    <location>
        <begin position="160"/>
        <end position="171"/>
    </location>
</feature>
<feature type="region of interest" description="Disordered" evidence="1">
    <location>
        <begin position="1"/>
        <end position="44"/>
    </location>
</feature>
<accession>A0A2V3IJH0</accession>
<feature type="compositionally biased region" description="Polar residues" evidence="1">
    <location>
        <begin position="118"/>
        <end position="137"/>
    </location>
</feature>
<feature type="compositionally biased region" description="Basic and acidic residues" evidence="1">
    <location>
        <begin position="226"/>
        <end position="236"/>
    </location>
</feature>
<dbReference type="EMBL" id="NBIV01000174">
    <property type="protein sequence ID" value="PXF42183.1"/>
    <property type="molecule type" value="Genomic_DNA"/>
</dbReference>
<feature type="region of interest" description="Disordered" evidence="1">
    <location>
        <begin position="275"/>
        <end position="306"/>
    </location>
</feature>
<comment type="caution">
    <text evidence="2">The sequence shown here is derived from an EMBL/GenBank/DDBJ whole genome shotgun (WGS) entry which is preliminary data.</text>
</comment>
<feature type="region of interest" description="Disordered" evidence="1">
    <location>
        <begin position="117"/>
        <end position="179"/>
    </location>
</feature>
<name>A0A2V3IJH0_9FLOR</name>
<dbReference type="Proteomes" id="UP000247409">
    <property type="component" value="Unassembled WGS sequence"/>
</dbReference>
<organism evidence="2 3">
    <name type="scientific">Gracilariopsis chorda</name>
    <dbReference type="NCBI Taxonomy" id="448386"/>
    <lineage>
        <taxon>Eukaryota</taxon>
        <taxon>Rhodophyta</taxon>
        <taxon>Florideophyceae</taxon>
        <taxon>Rhodymeniophycidae</taxon>
        <taxon>Gracilariales</taxon>
        <taxon>Gracilariaceae</taxon>
        <taxon>Gracilariopsis</taxon>
    </lineage>
</organism>